<dbReference type="InterPro" id="IPR052552">
    <property type="entry name" value="YeaO-like"/>
</dbReference>
<dbReference type="PANTHER" id="PTHR36849:SF1">
    <property type="entry name" value="CYTOPLASMIC PROTEIN"/>
    <property type="match status" value="1"/>
</dbReference>
<evidence type="ECO:0000256" key="1">
    <source>
        <dbReference type="SAM" id="MobiDB-lite"/>
    </source>
</evidence>
<reference evidence="2 3" key="1">
    <citation type="submission" date="2015-09" db="EMBL/GenBank/DDBJ databases">
        <title>Sorangium comparison.</title>
        <authorList>
            <person name="Zaburannyi N."/>
            <person name="Bunk B."/>
            <person name="Overmann J."/>
            <person name="Mueller R."/>
        </authorList>
    </citation>
    <scope>NUCLEOTIDE SEQUENCE [LARGE SCALE GENOMIC DNA]</scope>
    <source>
        <strain evidence="2 3">So ce836</strain>
    </source>
</reference>
<organism evidence="2 3">
    <name type="scientific">Sorangium cellulosum</name>
    <name type="common">Polyangium cellulosum</name>
    <dbReference type="NCBI Taxonomy" id="56"/>
    <lineage>
        <taxon>Bacteria</taxon>
        <taxon>Pseudomonadati</taxon>
        <taxon>Myxococcota</taxon>
        <taxon>Polyangia</taxon>
        <taxon>Polyangiales</taxon>
        <taxon>Polyangiaceae</taxon>
        <taxon>Sorangium</taxon>
    </lineage>
</organism>
<accession>A0A4P2R5B6</accession>
<evidence type="ECO:0000313" key="3">
    <source>
        <dbReference type="Proteomes" id="UP000295497"/>
    </source>
</evidence>
<gene>
    <name evidence="2" type="ORF">SOCE836_105160</name>
</gene>
<protein>
    <recommendedName>
        <fullName evidence="4">Uroporphyrin-III methyltransferase</fullName>
    </recommendedName>
</protein>
<dbReference type="EMBL" id="CP012672">
    <property type="protein sequence ID" value="AUX38275.1"/>
    <property type="molecule type" value="Genomic_DNA"/>
</dbReference>
<dbReference type="AlphaFoldDB" id="A0A4P2R5B6"/>
<name>A0A4P2R5B6_SORCE</name>
<proteinExistence type="predicted"/>
<dbReference type="PANTHER" id="PTHR36849">
    <property type="entry name" value="CYTOPLASMIC PROTEIN-RELATED"/>
    <property type="match status" value="1"/>
</dbReference>
<dbReference type="Proteomes" id="UP000295497">
    <property type="component" value="Chromosome"/>
</dbReference>
<evidence type="ECO:0000313" key="2">
    <source>
        <dbReference type="EMBL" id="AUX38275.1"/>
    </source>
</evidence>
<feature type="compositionally biased region" description="Basic residues" evidence="1">
    <location>
        <begin position="136"/>
        <end position="149"/>
    </location>
</feature>
<dbReference type="Pfam" id="PF22752">
    <property type="entry name" value="DUF488-N3i"/>
    <property type="match status" value="1"/>
</dbReference>
<evidence type="ECO:0008006" key="4">
    <source>
        <dbReference type="Google" id="ProtNLM"/>
    </source>
</evidence>
<feature type="region of interest" description="Disordered" evidence="1">
    <location>
        <begin position="136"/>
        <end position="159"/>
    </location>
</feature>
<sequence length="159" mass="18129">MATGRGRAAPAGGKTAGAVRLKRAYEPPEAADGYRVLVDRLWPRGIRKDALAIDAWMKELGPSDELRRWFGHDVSRWEEFASRYRDELRRQPAAGLADELVARARRETVTLVYGARDELHNQAVVLRDVIEQRLRRPRARGHRPRRRLASPRQMPASDG</sequence>